<dbReference type="InterPro" id="IPR008219">
    <property type="entry name" value="PRODH_bac_arc"/>
</dbReference>
<evidence type="ECO:0000256" key="4">
    <source>
        <dbReference type="ARBA" id="ARBA00022630"/>
    </source>
</evidence>
<keyword evidence="6" id="KW-0274">FAD</keyword>
<proteinExistence type="predicted"/>
<dbReference type="GO" id="GO:0016491">
    <property type="term" value="F:oxidoreductase activity"/>
    <property type="evidence" value="ECO:0007669"/>
    <property type="project" value="UniProtKB-KW"/>
</dbReference>
<evidence type="ECO:0000256" key="9">
    <source>
        <dbReference type="ARBA" id="ARBA00048779"/>
    </source>
</evidence>
<evidence type="ECO:0000256" key="1">
    <source>
        <dbReference type="ARBA" id="ARBA00001974"/>
    </source>
</evidence>
<keyword evidence="7 11" id="KW-0560">Oxidoreductase</keyword>
<dbReference type="EC" id="1.5.5.2" evidence="3"/>
<dbReference type="PANTHER" id="PTHR13914:SF0">
    <property type="entry name" value="PROLINE DEHYDROGENASE 1, MITOCHONDRIAL"/>
    <property type="match status" value="1"/>
</dbReference>
<dbReference type="EMBL" id="JAUSTR010000006">
    <property type="protein sequence ID" value="MDQ0162712.1"/>
    <property type="molecule type" value="Genomic_DNA"/>
</dbReference>
<comment type="pathway">
    <text evidence="2">Amino-acid degradation; L-proline degradation into L-glutamate; L-glutamate from L-proline: step 1/2.</text>
</comment>
<comment type="catalytic activity">
    <reaction evidence="9">
        <text>L-proline + a quinone = (S)-1-pyrroline-5-carboxylate + a quinol + H(+)</text>
        <dbReference type="Rhea" id="RHEA:23784"/>
        <dbReference type="ChEBI" id="CHEBI:15378"/>
        <dbReference type="ChEBI" id="CHEBI:17388"/>
        <dbReference type="ChEBI" id="CHEBI:24646"/>
        <dbReference type="ChEBI" id="CHEBI:60039"/>
        <dbReference type="ChEBI" id="CHEBI:132124"/>
        <dbReference type="EC" id="1.5.5.2"/>
    </reaction>
</comment>
<dbReference type="PIRSF" id="PIRSF000196">
    <property type="entry name" value="Pro_dehydrog"/>
    <property type="match status" value="1"/>
</dbReference>
<evidence type="ECO:0000256" key="7">
    <source>
        <dbReference type="ARBA" id="ARBA00023002"/>
    </source>
</evidence>
<dbReference type="PANTHER" id="PTHR13914">
    <property type="entry name" value="PROLINE OXIDASE"/>
    <property type="match status" value="1"/>
</dbReference>
<gene>
    <name evidence="11" type="ORF">J2S06_001789</name>
</gene>
<dbReference type="Pfam" id="PF01619">
    <property type="entry name" value="Pro_dh"/>
    <property type="match status" value="1"/>
</dbReference>
<keyword evidence="12" id="KW-1185">Reference proteome</keyword>
<name>A0ABT9VP03_9BACI</name>
<feature type="domain" description="Proline dehydrogenase" evidence="10">
    <location>
        <begin position="45"/>
        <end position="296"/>
    </location>
</feature>
<evidence type="ECO:0000256" key="6">
    <source>
        <dbReference type="ARBA" id="ARBA00022827"/>
    </source>
</evidence>
<keyword evidence="4" id="KW-0285">Flavoprotein</keyword>
<comment type="cofactor">
    <cofactor evidence="1">
        <name>FAD</name>
        <dbReference type="ChEBI" id="CHEBI:57692"/>
    </cofactor>
</comment>
<accession>A0ABT9VP03</accession>
<sequence>MFETISKNFFMALSQSKTLNKAARKWGLKFGASQVVAGETIESAIEAVKKLNEKGLVATLDHLGEFVTSREEAMEATDYCIKTLEAISISGVKSGLSVKLTQLGLDIDKQFCVDNMKKILETAKKYNIFVRIDMEDYSHCQVTLDILRELRETYNNVGTVIQAYLFRAYQDVKDLKGVPLRLVKGAYKESPEVAYQDKKDVDENYLKIIKEHLFSGSYTAIATHDHNIIAKVKEFVKEHNIPNSQFEFQMLYGFRTELQLSLVKEGYKVRIYIPFGNDWFGYFMRRLAERPQNVAFAFRGFFSK</sequence>
<evidence type="ECO:0000256" key="5">
    <source>
        <dbReference type="ARBA" id="ARBA00022741"/>
    </source>
</evidence>
<reference evidence="11 12" key="1">
    <citation type="submission" date="2023-07" db="EMBL/GenBank/DDBJ databases">
        <title>Genomic Encyclopedia of Type Strains, Phase IV (KMG-IV): sequencing the most valuable type-strain genomes for metagenomic binning, comparative biology and taxonomic classification.</title>
        <authorList>
            <person name="Goeker M."/>
        </authorList>
    </citation>
    <scope>NUCLEOTIDE SEQUENCE [LARGE SCALE GENOMIC DNA]</scope>
    <source>
        <strain evidence="11 12">DSM 19092</strain>
    </source>
</reference>
<protein>
    <recommendedName>
        <fullName evidence="3">proline dehydrogenase</fullName>
        <ecNumber evidence="3">1.5.5.2</ecNumber>
    </recommendedName>
</protein>
<organism evidence="11 12">
    <name type="scientific">Aeribacillus alveayuensis</name>
    <dbReference type="NCBI Taxonomy" id="279215"/>
    <lineage>
        <taxon>Bacteria</taxon>
        <taxon>Bacillati</taxon>
        <taxon>Bacillota</taxon>
        <taxon>Bacilli</taxon>
        <taxon>Bacillales</taxon>
        <taxon>Bacillaceae</taxon>
        <taxon>Aeribacillus</taxon>
    </lineage>
</organism>
<keyword evidence="8" id="KW-0642">Proline metabolism</keyword>
<dbReference type="InterPro" id="IPR015659">
    <property type="entry name" value="Proline_oxidase"/>
</dbReference>
<keyword evidence="5" id="KW-0547">Nucleotide-binding</keyword>
<dbReference type="SUPFAM" id="SSF51730">
    <property type="entry name" value="FAD-linked oxidoreductase"/>
    <property type="match status" value="1"/>
</dbReference>
<evidence type="ECO:0000313" key="12">
    <source>
        <dbReference type="Proteomes" id="UP001225646"/>
    </source>
</evidence>
<dbReference type="RefSeq" id="WP_419152060.1">
    <property type="nucleotide sequence ID" value="NZ_JAUSTR010000006.1"/>
</dbReference>
<evidence type="ECO:0000256" key="2">
    <source>
        <dbReference type="ARBA" id="ARBA00004739"/>
    </source>
</evidence>
<dbReference type="InterPro" id="IPR002872">
    <property type="entry name" value="Proline_DH_dom"/>
</dbReference>
<dbReference type="Proteomes" id="UP001225646">
    <property type="component" value="Unassembled WGS sequence"/>
</dbReference>
<dbReference type="Gene3D" id="3.20.20.220">
    <property type="match status" value="1"/>
</dbReference>
<evidence type="ECO:0000256" key="3">
    <source>
        <dbReference type="ARBA" id="ARBA00012695"/>
    </source>
</evidence>
<evidence type="ECO:0000256" key="8">
    <source>
        <dbReference type="ARBA" id="ARBA00023062"/>
    </source>
</evidence>
<dbReference type="InterPro" id="IPR029041">
    <property type="entry name" value="FAD-linked_oxidoreductase-like"/>
</dbReference>
<comment type="caution">
    <text evidence="11">The sequence shown here is derived from an EMBL/GenBank/DDBJ whole genome shotgun (WGS) entry which is preliminary data.</text>
</comment>
<evidence type="ECO:0000259" key="10">
    <source>
        <dbReference type="Pfam" id="PF01619"/>
    </source>
</evidence>
<evidence type="ECO:0000313" key="11">
    <source>
        <dbReference type="EMBL" id="MDQ0162712.1"/>
    </source>
</evidence>